<keyword evidence="4" id="KW-0408">Iron</keyword>
<keyword evidence="5" id="KW-0411">Iron-sulfur</keyword>
<sequence length="330" mass="37133">MSTLWSALNKFKVHSTGCSHSARFGEAEGGRSAEVRVFTSEENQFIHLVVQGTRIFQPTTPIHPRTRQPAEQHTSILPNHLASASSPSPPVHEREKNHPPGKGEPRLPGEKPTMHANSMQEDPKVVQFDLVVAAFTLSELPSVNEREEAVTTLWRKTSSYLVLVENGTKEGHQMLMEARDSLLKKQEKVLHDPRPASVFAPCPHEMMCPKLAQEPITPCNFQQRYQPLPMPGRHECQTEKFGFLILSRTEPAETGPGGLDWGRLIAPVLRRTRHIHCHVCRSNGQLQHLVVTARKHSRDMYRCARNSDWGDQLPVVEDVTEEVAHSDSET</sequence>
<feature type="compositionally biased region" description="Basic and acidic residues" evidence="8">
    <location>
        <begin position="91"/>
        <end position="113"/>
    </location>
</feature>
<gene>
    <name evidence="9" type="ORF">CRENBAI_002318</name>
</gene>
<comment type="function">
    <text evidence="7">Mitochondrial ribosome (mitoribosome) assembly factor. Binds at the interface of the head and body domains of the mitochondrial small ribosomal subunit (mt-SSU), occluding the mRNA channel and preventing compaction of the head domain towards the body. Probable inactive methyltransferase: retains the characteristic folding and ability to bind S-adenosyl-L-methionine, but it probably lost its methyltransferase activity.</text>
</comment>
<dbReference type="GO" id="GO:0046872">
    <property type="term" value="F:metal ion binding"/>
    <property type="evidence" value="ECO:0007669"/>
    <property type="project" value="UniProtKB-KW"/>
</dbReference>
<evidence type="ECO:0000313" key="10">
    <source>
        <dbReference type="Proteomes" id="UP001311232"/>
    </source>
</evidence>
<dbReference type="Proteomes" id="UP001311232">
    <property type="component" value="Unassembled WGS sequence"/>
</dbReference>
<evidence type="ECO:0000256" key="8">
    <source>
        <dbReference type="SAM" id="MobiDB-lite"/>
    </source>
</evidence>
<evidence type="ECO:0000256" key="3">
    <source>
        <dbReference type="ARBA" id="ARBA00022946"/>
    </source>
</evidence>
<dbReference type="PANTHER" id="PTHR13184">
    <property type="entry name" value="37S RIBOSOMAL PROTEIN S22"/>
    <property type="match status" value="1"/>
</dbReference>
<reference evidence="9 10" key="1">
    <citation type="submission" date="2021-06" db="EMBL/GenBank/DDBJ databases">
        <authorList>
            <person name="Palmer J.M."/>
        </authorList>
    </citation>
    <scope>NUCLEOTIDE SEQUENCE [LARGE SCALE GENOMIC DNA]</scope>
    <source>
        <strain evidence="9 10">MEX-2019</strain>
        <tissue evidence="9">Muscle</tissue>
    </source>
</reference>
<evidence type="ECO:0000256" key="2">
    <source>
        <dbReference type="ARBA" id="ARBA00022723"/>
    </source>
</evidence>
<dbReference type="Pfam" id="PF09243">
    <property type="entry name" value="Rsm22"/>
    <property type="match status" value="1"/>
</dbReference>
<name>A0AAV9R892_9TELE</name>
<keyword evidence="6" id="KW-0496">Mitochondrion</keyword>
<dbReference type="GO" id="GO:0051536">
    <property type="term" value="F:iron-sulfur cluster binding"/>
    <property type="evidence" value="ECO:0007669"/>
    <property type="project" value="UniProtKB-KW"/>
</dbReference>
<evidence type="ECO:0008006" key="11">
    <source>
        <dbReference type="Google" id="ProtNLM"/>
    </source>
</evidence>
<dbReference type="AlphaFoldDB" id="A0AAV9R892"/>
<keyword evidence="2" id="KW-0479">Metal-binding</keyword>
<protein>
    <recommendedName>
        <fullName evidence="11">Methyltransferase-like protein 17, mitochondrial</fullName>
    </recommendedName>
</protein>
<organism evidence="9 10">
    <name type="scientific">Crenichthys baileyi</name>
    <name type="common">White River springfish</name>
    <dbReference type="NCBI Taxonomy" id="28760"/>
    <lineage>
        <taxon>Eukaryota</taxon>
        <taxon>Metazoa</taxon>
        <taxon>Chordata</taxon>
        <taxon>Craniata</taxon>
        <taxon>Vertebrata</taxon>
        <taxon>Euteleostomi</taxon>
        <taxon>Actinopterygii</taxon>
        <taxon>Neopterygii</taxon>
        <taxon>Teleostei</taxon>
        <taxon>Neoteleostei</taxon>
        <taxon>Acanthomorphata</taxon>
        <taxon>Ovalentaria</taxon>
        <taxon>Atherinomorphae</taxon>
        <taxon>Cyprinodontiformes</taxon>
        <taxon>Goodeidae</taxon>
        <taxon>Crenichthys</taxon>
    </lineage>
</organism>
<keyword evidence="10" id="KW-1185">Reference proteome</keyword>
<evidence type="ECO:0000256" key="7">
    <source>
        <dbReference type="ARBA" id="ARBA00045681"/>
    </source>
</evidence>
<evidence type="ECO:0000256" key="4">
    <source>
        <dbReference type="ARBA" id="ARBA00023004"/>
    </source>
</evidence>
<proteinExistence type="predicted"/>
<dbReference type="GO" id="GO:0005763">
    <property type="term" value="C:mitochondrial small ribosomal subunit"/>
    <property type="evidence" value="ECO:0007669"/>
    <property type="project" value="TreeGrafter"/>
</dbReference>
<dbReference type="InterPro" id="IPR015324">
    <property type="entry name" value="Ribosomal_Rsm22-like"/>
</dbReference>
<accession>A0AAV9R892</accession>
<dbReference type="InterPro" id="IPR052571">
    <property type="entry name" value="Mt_RNA_Methyltransferase"/>
</dbReference>
<comment type="caution">
    <text evidence="9">The sequence shown here is derived from an EMBL/GenBank/DDBJ whole genome shotgun (WGS) entry which is preliminary data.</text>
</comment>
<dbReference type="PANTHER" id="PTHR13184:SF5">
    <property type="entry name" value="METHYLTRANSFERASE-LIKE PROTEIN 17, MITOCHONDRIAL"/>
    <property type="match status" value="1"/>
</dbReference>
<evidence type="ECO:0000256" key="6">
    <source>
        <dbReference type="ARBA" id="ARBA00023128"/>
    </source>
</evidence>
<keyword evidence="3" id="KW-0809">Transit peptide</keyword>
<dbReference type="EMBL" id="JAHHUM010002316">
    <property type="protein sequence ID" value="KAK5605014.1"/>
    <property type="molecule type" value="Genomic_DNA"/>
</dbReference>
<dbReference type="GO" id="GO:0006412">
    <property type="term" value="P:translation"/>
    <property type="evidence" value="ECO:0007669"/>
    <property type="project" value="InterPro"/>
</dbReference>
<evidence type="ECO:0000313" key="9">
    <source>
        <dbReference type="EMBL" id="KAK5605014.1"/>
    </source>
</evidence>
<comment type="subcellular location">
    <subcellularLocation>
        <location evidence="1">Mitochondrion</location>
    </subcellularLocation>
</comment>
<feature type="region of interest" description="Disordered" evidence="8">
    <location>
        <begin position="80"/>
        <end position="116"/>
    </location>
</feature>
<dbReference type="GO" id="GO:0003735">
    <property type="term" value="F:structural constituent of ribosome"/>
    <property type="evidence" value="ECO:0007669"/>
    <property type="project" value="TreeGrafter"/>
</dbReference>
<dbReference type="GO" id="GO:0008168">
    <property type="term" value="F:methyltransferase activity"/>
    <property type="evidence" value="ECO:0007669"/>
    <property type="project" value="InterPro"/>
</dbReference>
<evidence type="ECO:0000256" key="1">
    <source>
        <dbReference type="ARBA" id="ARBA00004173"/>
    </source>
</evidence>
<evidence type="ECO:0000256" key="5">
    <source>
        <dbReference type="ARBA" id="ARBA00023014"/>
    </source>
</evidence>